<evidence type="ECO:0000256" key="2">
    <source>
        <dbReference type="SAM" id="MobiDB-lite"/>
    </source>
</evidence>
<dbReference type="Gene3D" id="2.180.10.10">
    <property type="entry name" value="RHS repeat-associated core"/>
    <property type="match status" value="2"/>
</dbReference>
<evidence type="ECO:0000313" key="6">
    <source>
        <dbReference type="EMBL" id="QBJ91598.1"/>
    </source>
</evidence>
<dbReference type="GeneID" id="300100371"/>
<feature type="compositionally biased region" description="Basic and acidic residues" evidence="2">
    <location>
        <begin position="739"/>
        <end position="754"/>
    </location>
</feature>
<reference evidence="6 7" key="1">
    <citation type="submission" date="2018-08" db="EMBL/GenBank/DDBJ databases">
        <title>The complete genome sequence of Streptomyces seoulensis, a pioneer strain for nickel superoxide dismutase discovery.</title>
        <authorList>
            <person name="Shin J."/>
            <person name="Lee J.-S."/>
            <person name="Lee E.-J."/>
            <person name="Youn H.-D."/>
        </authorList>
    </citation>
    <scope>NUCLEOTIDE SEQUENCE [LARGE SCALE GENOMIC DNA]</scope>
    <source>
        <strain evidence="6 7">KCTC 9819</strain>
    </source>
</reference>
<evidence type="ECO:0000259" key="5">
    <source>
        <dbReference type="Pfam" id="PF25023"/>
    </source>
</evidence>
<feature type="domain" description="Putative T7SS secretion signal" evidence="4">
    <location>
        <begin position="15"/>
        <end position="254"/>
    </location>
</feature>
<dbReference type="InterPro" id="IPR031325">
    <property type="entry name" value="RHS_repeat"/>
</dbReference>
<feature type="region of interest" description="Disordered" evidence="2">
    <location>
        <begin position="58"/>
        <end position="82"/>
    </location>
</feature>
<dbReference type="PANTHER" id="PTHR32305:SF15">
    <property type="entry name" value="PROTEIN RHSA-RELATED"/>
    <property type="match status" value="1"/>
</dbReference>
<dbReference type="InterPro" id="IPR045351">
    <property type="entry name" value="DUF6531"/>
</dbReference>
<dbReference type="NCBIfam" id="TIGR01643">
    <property type="entry name" value="YD_repeat_2x"/>
    <property type="match status" value="13"/>
</dbReference>
<dbReference type="EMBL" id="CP032229">
    <property type="protein sequence ID" value="QBJ91598.1"/>
    <property type="molecule type" value="Genomic_DNA"/>
</dbReference>
<organism evidence="6 7">
    <name type="scientific">Streptomyces seoulensis</name>
    <dbReference type="NCBI Taxonomy" id="73044"/>
    <lineage>
        <taxon>Bacteria</taxon>
        <taxon>Bacillati</taxon>
        <taxon>Actinomycetota</taxon>
        <taxon>Actinomycetes</taxon>
        <taxon>Kitasatosporales</taxon>
        <taxon>Streptomycetaceae</taxon>
        <taxon>Streptomyces</taxon>
    </lineage>
</organism>
<proteinExistence type="predicted"/>
<dbReference type="Pfam" id="PF25023">
    <property type="entry name" value="TEN_YD-shell"/>
    <property type="match status" value="1"/>
</dbReference>
<dbReference type="Pfam" id="PF21725">
    <property type="entry name" value="T7SS_signal"/>
    <property type="match status" value="1"/>
</dbReference>
<dbReference type="STRING" id="73044.GCA_000725795_04567"/>
<dbReference type="InterPro" id="IPR022385">
    <property type="entry name" value="Rhs_assc_core"/>
</dbReference>
<name>A0A4P6U0U4_STRSO</name>
<dbReference type="RefSeq" id="WP_051887925.1">
    <property type="nucleotide sequence ID" value="NZ_CP032229.1"/>
</dbReference>
<keyword evidence="7" id="KW-1185">Reference proteome</keyword>
<dbReference type="OrthoDB" id="4981820at2"/>
<feature type="domain" description="DUF6531" evidence="3">
    <location>
        <begin position="410"/>
        <end position="481"/>
    </location>
</feature>
<dbReference type="Pfam" id="PF20148">
    <property type="entry name" value="DUF6531"/>
    <property type="match status" value="1"/>
</dbReference>
<dbReference type="NCBIfam" id="TIGR03696">
    <property type="entry name" value="Rhs_assc_core"/>
    <property type="match status" value="1"/>
</dbReference>
<sequence>MGLGDITNSLLGGAENLYDKGKKKVGEVVDAGTDKLGDGLDHVGLHDWADGVEDWGDEVASDLGATPGEQQLGQTEQADELVHGKPERIRESAKHLKDFHGAFGKVGSGLKKIDSAGWKGEGGDAFREKFGVHPAKWAHAAEACGSAADALDRYADTVTWAQKQAAEAVELYKKGTKAFSDARGDFERKAAAYKTKADAGEDPGPVPEQDMQAGKSDRDAAAHKLNEARKQRNTAAADAQGKIKAALAHAPAEPPPLERLGHDFTDGYQAANTELTHVVGGALKGTAGLVNFARGLNPTDPYNLTHPAAYLQNVSMTLSGLVSAGTHPERTVQAAIDGFKKDPSEFVGRMIPELIGTKGAGLARGGLRLGMKTAAKEGVETGLQREARMAAEREPHAVSRAEKEKVCVDDPVDVATGRMILPQTDLMLPGSLPFVFSRTFESSYRAGRWFGVSWASTLDQRLEIDGQGVVLVDEDGSVQTYPHPAPDVPVLPGHGQRRPLALTADGYTVTDPETGHVRHFTPEGRLVQTDDRNGGWIAYDYDTDGVPTGVRHSGGYEVRLTAEDGRVTSLDLADGTRVLEYRYEDGNLTEIVNSSGKPLCFAYDHQARIVSWTDTNGQRFEYAYDEQDRCVSQCGREGHVSSRYEYEQGVTTVVSGLGHVRRYIVDDRSRVVAETDANGATTTFERDRFNRLVRRTDPLGRATMMEYDEEGRVTSVTRPDGRGFSMRYDALGLLTRVTRPDGTTHRREYDDRGNVRSVSGPSGRTDYAYDARGHVASVTDEAGRSTRIRCNEAGLPVETVSPSGVVTRNTYDAFGRPVSVSDSLGRVIHMGWSTEGRLLYRTEPDGGRNEWTYDGEGNVLTHTTPDGGRSTYEYGAFDRLSARTAPDGARYEFHHDIELRLCRVTDPRGLTWTYDYDPAGHLLSETDFDGRTLRYDYDAVGQLTARTNALGQTIRYAYTAVGQLAAKDADGRLTTYEYDHFDELASATGPDATLTRLRDERGLLRSETTSGRTLRWSYDTSGRLVRRTTPSGVVTERGYGPTGALARLAVSGRMMAFSHDEAGQEIARQFGDVRLARTVDPLGRLVEQRLYGADGRPLWRRNYSYRADGHLTGLRTPDGDHDFTLDETGRVIAVSAPGWVEAYAYDQAGNQLEAAWPEERTQPGAATGVRTYERNRLVTAGGLRYEYDAQGRVVLRRRSRLSRKPDTWRFDWDAEDRLTGLTTPDGTVWKYLYDPLGRRVAKQRLTAAGEVEEETTFAWDGSSLCEQATVDRETAQAIVLTWDHQGLHPLSQTERILSASQEEIDSRFFAIMTDLVGTPTELVDESGDIAWRTRATVWGRTTWNRDATAYTPLRFPGQYHDPESGLHYNVFRCYDPETARYLTPDPLGLAPAPNPAAYVHNPFTWSDHLGLAPDECRVTVYRKQTSHPLSQRVHVDENGNVTITGQNQLYVNMSGDIRHTLEFRSDGGQIVSFEVPKGFVEEIRGRAIPQEQPPDWGFTKQEWKQIKKYYPEISDPTRGVDLYGLPGEVIDKMRKVIVPGSGKIVHDFD</sequence>
<dbReference type="Proteomes" id="UP000292547">
    <property type="component" value="Chromosome"/>
</dbReference>
<gene>
    <name evidence="6" type="ORF">D0Z67_15755</name>
</gene>
<feature type="region of interest" description="Disordered" evidence="2">
    <location>
        <begin position="739"/>
        <end position="766"/>
    </location>
</feature>
<evidence type="ECO:0000313" key="7">
    <source>
        <dbReference type="Proteomes" id="UP000292547"/>
    </source>
</evidence>
<dbReference type="KEGG" id="sseo:D0Z67_15755"/>
<accession>A0A4P6U0U4</accession>
<dbReference type="Pfam" id="PF05593">
    <property type="entry name" value="RHS_repeat"/>
    <property type="match status" value="4"/>
</dbReference>
<evidence type="ECO:0000256" key="1">
    <source>
        <dbReference type="ARBA" id="ARBA00022737"/>
    </source>
</evidence>
<keyword evidence="1" id="KW-0677">Repeat</keyword>
<feature type="region of interest" description="Disordered" evidence="2">
    <location>
        <begin position="193"/>
        <end position="220"/>
    </location>
</feature>
<dbReference type="InterPro" id="IPR056823">
    <property type="entry name" value="TEN-like_YD-shell"/>
</dbReference>
<dbReference type="InterPro" id="IPR006530">
    <property type="entry name" value="YD"/>
</dbReference>
<dbReference type="InterPro" id="IPR049082">
    <property type="entry name" value="T7SS_signal"/>
</dbReference>
<dbReference type="InterPro" id="IPR050708">
    <property type="entry name" value="T6SS_VgrG/RHS"/>
</dbReference>
<protein>
    <submittedName>
        <fullName evidence="6">Type IV secretion protein Rhs</fullName>
    </submittedName>
</protein>
<evidence type="ECO:0000259" key="3">
    <source>
        <dbReference type="Pfam" id="PF20148"/>
    </source>
</evidence>
<dbReference type="PANTHER" id="PTHR32305">
    <property type="match status" value="1"/>
</dbReference>
<feature type="domain" description="Teneurin-like YD-shell" evidence="5">
    <location>
        <begin position="850"/>
        <end position="1385"/>
    </location>
</feature>
<evidence type="ECO:0000259" key="4">
    <source>
        <dbReference type="Pfam" id="PF21725"/>
    </source>
</evidence>